<evidence type="ECO:0000256" key="5">
    <source>
        <dbReference type="PROSITE-ProRule" id="PRU00042"/>
    </source>
</evidence>
<dbReference type="PROSITE" id="PS50157">
    <property type="entry name" value="ZINC_FINGER_C2H2_2"/>
    <property type="match status" value="1"/>
</dbReference>
<keyword evidence="7" id="KW-1185">Reference proteome</keyword>
<dbReference type="Gene3D" id="3.30.160.60">
    <property type="entry name" value="Classic Zinc Finger"/>
    <property type="match status" value="2"/>
</dbReference>
<evidence type="ECO:0000256" key="1">
    <source>
        <dbReference type="ARBA" id="ARBA00022723"/>
    </source>
</evidence>
<dbReference type="PANTHER" id="PTHR24379:SF121">
    <property type="entry name" value="C2H2-TYPE DOMAIN-CONTAINING PROTEIN"/>
    <property type="match status" value="1"/>
</dbReference>
<evidence type="ECO:0000259" key="6">
    <source>
        <dbReference type="PROSITE" id="PS50157"/>
    </source>
</evidence>
<evidence type="ECO:0000313" key="7">
    <source>
        <dbReference type="Proteomes" id="UP000694941"/>
    </source>
</evidence>
<evidence type="ECO:0000256" key="3">
    <source>
        <dbReference type="ARBA" id="ARBA00022771"/>
    </source>
</evidence>
<dbReference type="GeneID" id="106459649"/>
<keyword evidence="2" id="KW-0677">Repeat</keyword>
<feature type="domain" description="C2H2-type" evidence="6">
    <location>
        <begin position="89"/>
        <end position="116"/>
    </location>
</feature>
<evidence type="ECO:0000256" key="2">
    <source>
        <dbReference type="ARBA" id="ARBA00022737"/>
    </source>
</evidence>
<gene>
    <name evidence="8 9" type="primary">LOC106459649</name>
</gene>
<dbReference type="PANTHER" id="PTHR24379">
    <property type="entry name" value="KRAB AND ZINC FINGER DOMAIN-CONTAINING"/>
    <property type="match status" value="1"/>
</dbReference>
<dbReference type="RefSeq" id="XP_022241889.1">
    <property type="nucleotide sequence ID" value="XM_022386181.1"/>
</dbReference>
<dbReference type="PROSITE" id="PS00028">
    <property type="entry name" value="ZINC_FINGER_C2H2_1"/>
    <property type="match status" value="4"/>
</dbReference>
<proteinExistence type="predicted"/>
<dbReference type="Proteomes" id="UP000694941">
    <property type="component" value="Unplaced"/>
</dbReference>
<keyword evidence="3 5" id="KW-0863">Zinc-finger</keyword>
<keyword evidence="1" id="KW-0479">Metal-binding</keyword>
<sequence length="1457" mass="167963">MQVISEETSNSDFCDWQTGSNQVCVSTWNALDQSCRQDIVTNCEDVQQFGVKNKEDNPCVLICKFCDISFKHSGELNEHMGICHMKGKVSCKQCHRIFPSRALLRTHSKEHCNTENKCPHCNCKLMSQTYGSHFPFCRYKGRQVSAENVIIVDINENELKQRTWHCKNCGQFFIHGQLLKDHDCKYTQTGVDSRNDFDNVVSVESTTPHDLRGSEALHQWNGKEQISFSCSVCHKILSKHETLETHLCKYICCPLCGFKTFDFTEINNHLKSFHAGSSVEISFSESQDCKGAKPEDHLLLQECGDVILSENSVLCKRCGVSIPKSMPWINHILECQQTAKMLKINEPKSTDFTVETQKFQCADCNKTFPTEIGYKIHYLNKKKLCPANKQSKPSIFVTPLYDIGVENMVKKIYTCLLCKKQFHELRDFRNHTVNRARLCSKAYLQMTFSAGKTFVKKCFRCGHTLPPQHTKSCCKFCSFSKDIVSRKCQSCGVFIRKNSSNSKCHVCSNLNQRIIKEENCERSTKTFKSNKKKKKIGVICLRCSGNFISLLKFIKHLGVSTSCMNKYPRLKCRWCKMNFKSSRAYLNHLSEQKGECTEKPGLECIVCKRFFKNEHSLRVHKNYCKVKREKSRKRRFRISCEVCGRTFFSNDFDILRRHEAYCRETYDVKSSHITSKKVVQSSLSSLTNVSQSYNKCSSELSVNTNSEKKLSILSFSEKDHEQTCIACCKQFKSKISLQVHQKNCTKKMQANSKSRFQIFCQFCEKSFLSVDFNDLRRHDLYCKGVFVNNSQFCKNCSKSFPTLKDLKNHEVKCSVYECYLAMSSQRSKSSSEELESPFAACSSKLVWCPKCGQRFEYLANHECNKFMEHAKSCKVVLQKLTSKEIKKYMNKKDISVSSDKSNVLENYAETVDDDLESCEINYEVVNGKSDKIFETFRGHEPLKICLKKKTLLQTQNKSQKIQYEIEQTDKKDLYSCKICKLKMKDRKNYLKHMIHHCDSITHRYQCPWCHIYFRWKYKLIQHQSECLSLWSINKSLTPKVDKGSCRPANSKKVLPYSQNMLITQDYQLKPDVEKTEKQSNKIYPPGDWSCNFCFRPFVSQNYIENHIKRAHPFVCTCGMVLTGKEALSHSQETFKKPNHIVYVSLIKQGTKDLDIIPFDHLKNEFKAFRCENCKINFLNEKTFFCHFDKFPLCKAAITQIDSFTSKMFSKYLLSGCVGDLRDISTKFSSTPEDFNHEQKLTEVQKTYDNQIFGNNPKFTFHQDSVFPATAVSSEIQNTFHFDGCITQTENNDVNLMSVSSEPQVVEDQDEIQNIFHPVGCIKQAENNNVNLMSASNEPQDVADEDEIQNTHHFDAGCITQTENNNVNLMSVSSEPQVVTDQDENQNTFHTDGCIEQTENNDVNLISVSSEIQVVENQDEIHNTFHPDGCIEQTENNDVNLIPVLVEIMPDEPSILPH</sequence>
<accession>A0ABM1SE34</accession>
<dbReference type="SMART" id="SM00355">
    <property type="entry name" value="ZnF_C2H2"/>
    <property type="match status" value="13"/>
</dbReference>
<keyword evidence="4" id="KW-0862">Zinc</keyword>
<protein>
    <submittedName>
        <fullName evidence="8 9">Zinc finger protein 729-like isoform X1</fullName>
    </submittedName>
</protein>
<organism evidence="7 9">
    <name type="scientific">Limulus polyphemus</name>
    <name type="common">Atlantic horseshoe crab</name>
    <dbReference type="NCBI Taxonomy" id="6850"/>
    <lineage>
        <taxon>Eukaryota</taxon>
        <taxon>Metazoa</taxon>
        <taxon>Ecdysozoa</taxon>
        <taxon>Arthropoda</taxon>
        <taxon>Chelicerata</taxon>
        <taxon>Merostomata</taxon>
        <taxon>Xiphosura</taxon>
        <taxon>Limulidae</taxon>
        <taxon>Limulus</taxon>
    </lineage>
</organism>
<evidence type="ECO:0000313" key="9">
    <source>
        <dbReference type="RefSeq" id="XP_022241889.1"/>
    </source>
</evidence>
<evidence type="ECO:0000313" key="8">
    <source>
        <dbReference type="RefSeq" id="XP_013774739.1"/>
    </source>
</evidence>
<evidence type="ECO:0000256" key="4">
    <source>
        <dbReference type="ARBA" id="ARBA00022833"/>
    </source>
</evidence>
<reference evidence="8 9" key="1">
    <citation type="submission" date="2025-05" db="UniProtKB">
        <authorList>
            <consortium name="RefSeq"/>
        </authorList>
    </citation>
    <scope>IDENTIFICATION</scope>
    <source>
        <tissue evidence="8 9">Muscle</tissue>
    </source>
</reference>
<name>A0ABM1SE34_LIMPO</name>
<dbReference type="RefSeq" id="XP_013774739.1">
    <property type="nucleotide sequence ID" value="XM_013919285.2"/>
</dbReference>
<dbReference type="InterPro" id="IPR013087">
    <property type="entry name" value="Znf_C2H2_type"/>
</dbReference>